<feature type="transmembrane region" description="Helical" evidence="4">
    <location>
        <begin position="149"/>
        <end position="167"/>
    </location>
</feature>
<sequence length="643" mass="72039">MNQQSASSFDFSRLLYPLLIVIGVIAVYQQTASFDFVNYDDELYVAGNYRVQQGLNLETAQWAFTTTEIGNWHPLTWLSLLMDVSLFGPGAGAMHSMNMFYHLFNALLLYGLLRYATGAPFRSFLVAFLFAVHPLHAESVAWISGRKDLISTLFGFLAIWAYFVYVKQIGVSKQLSRQWYGIMIACFGLSLLAKQMFVTLPFLLLLLDVWPLKRFSLKKLVLSTKAESQLAPEAAPDTSTQNDTIHFSQLIVEKIPLFGLSILFSIIIYAAQQAGGAVQSGDRFPLALRLQNAILSYGLYLKKTFLPNDLAVIYPHPGTDINHTSVLIALAVLAVVTLIVLLRIRKQPALAVGWFWFLGMLVPVIGLVQLGDERMADRYSYVPQVGLTILFCWLAPPTLLKKKPVALVSAGVALLFCLAMSQKGYQQVATWKDSETLMEQALTVTENNWKANHNLARYWHHHEGSHVEISAKLNESLRIKPDNVAAMTLLANVVRDEGETEFAKSLFEKAEELEPKNQTTLVNFGNFYQSQNQFDKAIEYYQRAIEVKPEEGLPYANLVIALDIKGDRKAAYEAGLQALERKTTLDPYNLANVYMTLGILNMKAGKPDAGIDFLQRAVEVAPDHPQANANLKRALQMRGQMPR</sequence>
<feature type="transmembrane region" description="Helical" evidence="4">
    <location>
        <begin position="99"/>
        <end position="117"/>
    </location>
</feature>
<dbReference type="PROSITE" id="PS50293">
    <property type="entry name" value="TPR_REGION"/>
    <property type="match status" value="1"/>
</dbReference>
<evidence type="ECO:0000313" key="6">
    <source>
        <dbReference type="Proteomes" id="UP000317178"/>
    </source>
</evidence>
<keyword evidence="1" id="KW-0677">Repeat</keyword>
<protein>
    <submittedName>
        <fullName evidence="5">Photosystem I assembly protein Ycf3</fullName>
    </submittedName>
</protein>
<organism evidence="5 6">
    <name type="scientific">Polystyrenella longa</name>
    <dbReference type="NCBI Taxonomy" id="2528007"/>
    <lineage>
        <taxon>Bacteria</taxon>
        <taxon>Pseudomonadati</taxon>
        <taxon>Planctomycetota</taxon>
        <taxon>Planctomycetia</taxon>
        <taxon>Planctomycetales</taxon>
        <taxon>Planctomycetaceae</taxon>
        <taxon>Polystyrenella</taxon>
    </lineage>
</organism>
<dbReference type="Gene3D" id="1.25.40.10">
    <property type="entry name" value="Tetratricopeptide repeat domain"/>
    <property type="match status" value="1"/>
</dbReference>
<evidence type="ECO:0000256" key="2">
    <source>
        <dbReference type="ARBA" id="ARBA00022803"/>
    </source>
</evidence>
<dbReference type="AlphaFoldDB" id="A0A518CJT0"/>
<dbReference type="Pfam" id="PF00515">
    <property type="entry name" value="TPR_1"/>
    <property type="match status" value="1"/>
</dbReference>
<dbReference type="SUPFAM" id="SSF48452">
    <property type="entry name" value="TPR-like"/>
    <property type="match status" value="1"/>
</dbReference>
<reference evidence="5 6" key="1">
    <citation type="submission" date="2019-02" db="EMBL/GenBank/DDBJ databases">
        <title>Deep-cultivation of Planctomycetes and their phenomic and genomic characterization uncovers novel biology.</title>
        <authorList>
            <person name="Wiegand S."/>
            <person name="Jogler M."/>
            <person name="Boedeker C."/>
            <person name="Pinto D."/>
            <person name="Vollmers J."/>
            <person name="Rivas-Marin E."/>
            <person name="Kohn T."/>
            <person name="Peeters S.H."/>
            <person name="Heuer A."/>
            <person name="Rast P."/>
            <person name="Oberbeckmann S."/>
            <person name="Bunk B."/>
            <person name="Jeske O."/>
            <person name="Meyerdierks A."/>
            <person name="Storesund J.E."/>
            <person name="Kallscheuer N."/>
            <person name="Luecker S."/>
            <person name="Lage O.M."/>
            <person name="Pohl T."/>
            <person name="Merkel B.J."/>
            <person name="Hornburger P."/>
            <person name="Mueller R.-W."/>
            <person name="Bruemmer F."/>
            <person name="Labrenz M."/>
            <person name="Spormann A.M."/>
            <person name="Op den Camp H."/>
            <person name="Overmann J."/>
            <person name="Amann R."/>
            <person name="Jetten M.S.M."/>
            <person name="Mascher T."/>
            <person name="Medema M.H."/>
            <person name="Devos D.P."/>
            <person name="Kaster A.-K."/>
            <person name="Ovreas L."/>
            <person name="Rohde M."/>
            <person name="Galperin M.Y."/>
            <person name="Jogler C."/>
        </authorList>
    </citation>
    <scope>NUCLEOTIDE SEQUENCE [LARGE SCALE GENOMIC DNA]</scope>
    <source>
        <strain evidence="5 6">Pla110</strain>
    </source>
</reference>
<dbReference type="OrthoDB" id="9797765at2"/>
<dbReference type="InterPro" id="IPR011990">
    <property type="entry name" value="TPR-like_helical_dom_sf"/>
</dbReference>
<keyword evidence="4" id="KW-1133">Transmembrane helix</keyword>
<feature type="repeat" description="TPR" evidence="3">
    <location>
        <begin position="518"/>
        <end position="551"/>
    </location>
</feature>
<keyword evidence="6" id="KW-1185">Reference proteome</keyword>
<feature type="transmembrane region" description="Helical" evidence="4">
    <location>
        <begin position="255"/>
        <end position="272"/>
    </location>
</feature>
<feature type="transmembrane region" description="Helical" evidence="4">
    <location>
        <begin position="12"/>
        <end position="29"/>
    </location>
</feature>
<keyword evidence="4" id="KW-0472">Membrane</keyword>
<dbReference type="RefSeq" id="WP_144994091.1">
    <property type="nucleotide sequence ID" value="NZ_CP036281.1"/>
</dbReference>
<feature type="transmembrane region" description="Helical" evidence="4">
    <location>
        <begin position="321"/>
        <end position="342"/>
    </location>
</feature>
<dbReference type="Proteomes" id="UP000317178">
    <property type="component" value="Chromosome"/>
</dbReference>
<proteinExistence type="predicted"/>
<dbReference type="KEGG" id="plon:Pla110_11770"/>
<keyword evidence="4" id="KW-0812">Transmembrane</keyword>
<feature type="transmembrane region" description="Helical" evidence="4">
    <location>
        <begin position="284"/>
        <end position="301"/>
    </location>
</feature>
<accession>A0A518CJT0</accession>
<evidence type="ECO:0000313" key="5">
    <source>
        <dbReference type="EMBL" id="QDU79467.1"/>
    </source>
</evidence>
<keyword evidence="2 3" id="KW-0802">TPR repeat</keyword>
<dbReference type="PANTHER" id="PTHR44227:SF3">
    <property type="entry name" value="PROTEIN O-MANNOSYL-TRANSFERASE TMTC4"/>
    <property type="match status" value="1"/>
</dbReference>
<feature type="transmembrane region" description="Helical" evidence="4">
    <location>
        <begin position="124"/>
        <end position="143"/>
    </location>
</feature>
<feature type="repeat" description="TPR" evidence="3">
    <location>
        <begin position="591"/>
        <end position="624"/>
    </location>
</feature>
<dbReference type="InterPro" id="IPR052346">
    <property type="entry name" value="O-mannosyl-transferase_TMTC"/>
</dbReference>
<evidence type="ECO:0000256" key="1">
    <source>
        <dbReference type="ARBA" id="ARBA00022737"/>
    </source>
</evidence>
<evidence type="ECO:0000256" key="3">
    <source>
        <dbReference type="PROSITE-ProRule" id="PRU00339"/>
    </source>
</evidence>
<gene>
    <name evidence="5" type="ORF">Pla110_11770</name>
</gene>
<dbReference type="EMBL" id="CP036281">
    <property type="protein sequence ID" value="QDU79467.1"/>
    <property type="molecule type" value="Genomic_DNA"/>
</dbReference>
<dbReference type="PROSITE" id="PS50005">
    <property type="entry name" value="TPR"/>
    <property type="match status" value="3"/>
</dbReference>
<evidence type="ECO:0000256" key="4">
    <source>
        <dbReference type="SAM" id="Phobius"/>
    </source>
</evidence>
<feature type="transmembrane region" description="Helical" evidence="4">
    <location>
        <begin position="405"/>
        <end position="425"/>
    </location>
</feature>
<feature type="repeat" description="TPR" evidence="3">
    <location>
        <begin position="484"/>
        <end position="517"/>
    </location>
</feature>
<feature type="transmembrane region" description="Helical" evidence="4">
    <location>
        <begin position="349"/>
        <end position="369"/>
    </location>
</feature>
<dbReference type="SMART" id="SM00028">
    <property type="entry name" value="TPR"/>
    <property type="match status" value="4"/>
</dbReference>
<feature type="transmembrane region" description="Helical" evidence="4">
    <location>
        <begin position="179"/>
        <end position="207"/>
    </location>
</feature>
<dbReference type="PANTHER" id="PTHR44227">
    <property type="match status" value="1"/>
</dbReference>
<name>A0A518CJT0_9PLAN</name>
<dbReference type="InterPro" id="IPR019734">
    <property type="entry name" value="TPR_rpt"/>
</dbReference>
<feature type="transmembrane region" description="Helical" evidence="4">
    <location>
        <begin position="381"/>
        <end position="400"/>
    </location>
</feature>
<dbReference type="Pfam" id="PF13181">
    <property type="entry name" value="TPR_8"/>
    <property type="match status" value="1"/>
</dbReference>